<name>A0ABS1S1Y3_9RHOB</name>
<keyword evidence="2" id="KW-1185">Reference proteome</keyword>
<dbReference type="Proteomes" id="UP000644749">
    <property type="component" value="Unassembled WGS sequence"/>
</dbReference>
<gene>
    <name evidence="1" type="ORF">JL111_04410</name>
</gene>
<proteinExistence type="predicted"/>
<accession>A0ABS1S1Y3</accession>
<dbReference type="RefSeq" id="WP_167621146.1">
    <property type="nucleotide sequence ID" value="NZ_BNCL01000003.1"/>
</dbReference>
<dbReference type="EMBL" id="JAESHT010000003">
    <property type="protein sequence ID" value="MBL3672722.1"/>
    <property type="molecule type" value="Genomic_DNA"/>
</dbReference>
<evidence type="ECO:0000313" key="2">
    <source>
        <dbReference type="Proteomes" id="UP000644749"/>
    </source>
</evidence>
<evidence type="ECO:0000313" key="1">
    <source>
        <dbReference type="EMBL" id="MBL3672722.1"/>
    </source>
</evidence>
<reference evidence="1 2" key="1">
    <citation type="submission" date="2021-01" db="EMBL/GenBank/DDBJ databases">
        <title>011410 draft genome.</title>
        <authorList>
            <person name="Lang L."/>
        </authorList>
    </citation>
    <scope>NUCLEOTIDE SEQUENCE [LARGE SCALE GENOMIC DNA]</scope>
    <source>
        <strain evidence="1 2">KCTC 42845</strain>
    </source>
</reference>
<organism evidence="1 2">
    <name type="scientific">Paracoccus aerius</name>
    <dbReference type="NCBI Taxonomy" id="1915382"/>
    <lineage>
        <taxon>Bacteria</taxon>
        <taxon>Pseudomonadati</taxon>
        <taxon>Pseudomonadota</taxon>
        <taxon>Alphaproteobacteria</taxon>
        <taxon>Rhodobacterales</taxon>
        <taxon>Paracoccaceae</taxon>
        <taxon>Paracoccus</taxon>
    </lineage>
</organism>
<protein>
    <submittedName>
        <fullName evidence="1">Uncharacterized protein</fullName>
    </submittedName>
</protein>
<comment type="caution">
    <text evidence="1">The sequence shown here is derived from an EMBL/GenBank/DDBJ whole genome shotgun (WGS) entry which is preliminary data.</text>
</comment>
<sequence>MTFEDHGLSAGCWTGALQSDDPPAALCLVHRGKAVAQARLREAGPGTWSVAVDLPGSVIDRGVHGLLLVAGDPDKVGSQVLASLTLVAGTVAGEELLAEVAQLRAELDLVKREFRRFASGG</sequence>